<protein>
    <submittedName>
        <fullName evidence="2">Expressed protein</fullName>
    </submittedName>
</protein>
<reference evidence="2 3" key="1">
    <citation type="journal article" date="2010" name="Plant Cell">
        <title>The Chlorella variabilis NC64A genome reveals adaptation to photosymbiosis, coevolution with viruses, and cryptic sex.</title>
        <authorList>
            <person name="Blanc G."/>
            <person name="Duncan G."/>
            <person name="Agarkova I."/>
            <person name="Borodovsky M."/>
            <person name="Gurnon J."/>
            <person name="Kuo A."/>
            <person name="Lindquist E."/>
            <person name="Lucas S."/>
            <person name="Pangilinan J."/>
            <person name="Polle J."/>
            <person name="Salamov A."/>
            <person name="Terry A."/>
            <person name="Yamada T."/>
            <person name="Dunigan D.D."/>
            <person name="Grigoriev I.V."/>
            <person name="Claverie J.M."/>
            <person name="Van Etten J.L."/>
        </authorList>
    </citation>
    <scope>NUCLEOTIDE SEQUENCE [LARGE SCALE GENOMIC DNA]</scope>
    <source>
        <strain evidence="2 3">NC64A</strain>
    </source>
</reference>
<dbReference type="InParanoid" id="E1Z4Q3"/>
<gene>
    <name evidence="2" type="ORF">CHLNCDRAFT_137873</name>
</gene>
<dbReference type="AlphaFoldDB" id="E1Z4Q3"/>
<dbReference type="OrthoDB" id="512223at2759"/>
<dbReference type="PANTHER" id="PTHR31579:SF1">
    <property type="entry name" value="OS03G0796600 PROTEIN"/>
    <property type="match status" value="1"/>
</dbReference>
<feature type="region of interest" description="Disordered" evidence="1">
    <location>
        <begin position="349"/>
        <end position="372"/>
    </location>
</feature>
<accession>E1Z4Q3</accession>
<feature type="region of interest" description="Disordered" evidence="1">
    <location>
        <begin position="18"/>
        <end position="38"/>
    </location>
</feature>
<dbReference type="Pfam" id="PF04720">
    <property type="entry name" value="PDDEXK_6"/>
    <property type="match status" value="1"/>
</dbReference>
<organism evidence="3">
    <name type="scientific">Chlorella variabilis</name>
    <name type="common">Green alga</name>
    <dbReference type="NCBI Taxonomy" id="554065"/>
    <lineage>
        <taxon>Eukaryota</taxon>
        <taxon>Viridiplantae</taxon>
        <taxon>Chlorophyta</taxon>
        <taxon>core chlorophytes</taxon>
        <taxon>Trebouxiophyceae</taxon>
        <taxon>Chlorellales</taxon>
        <taxon>Chlorellaceae</taxon>
        <taxon>Chlorella clade</taxon>
        <taxon>Chlorella</taxon>
    </lineage>
</organism>
<evidence type="ECO:0000313" key="2">
    <source>
        <dbReference type="EMBL" id="EFN59389.1"/>
    </source>
</evidence>
<feature type="region of interest" description="Disordered" evidence="1">
    <location>
        <begin position="282"/>
        <end position="324"/>
    </location>
</feature>
<dbReference type="PANTHER" id="PTHR31579">
    <property type="entry name" value="OS03G0796600 PROTEIN"/>
    <property type="match status" value="1"/>
</dbReference>
<dbReference type="KEGG" id="cvr:CHLNCDRAFT_137873"/>
<feature type="compositionally biased region" description="Low complexity" evidence="1">
    <location>
        <begin position="29"/>
        <end position="38"/>
    </location>
</feature>
<keyword evidence="3" id="KW-1185">Reference proteome</keyword>
<name>E1Z4Q3_CHLVA</name>
<dbReference type="RefSeq" id="XP_005851491.1">
    <property type="nucleotide sequence ID" value="XM_005851429.1"/>
</dbReference>
<dbReference type="InterPro" id="IPR006502">
    <property type="entry name" value="PDDEXK-like"/>
</dbReference>
<proteinExistence type="predicted"/>
<dbReference type="EMBL" id="GL433836">
    <property type="protein sequence ID" value="EFN59389.1"/>
    <property type="molecule type" value="Genomic_DNA"/>
</dbReference>
<sequence>MARVILVPPLIDEGVLMGPPPRPAFGRHSASQAPAESQSAVTGAPMLFHLEGFELEEAAVTDPVSESAARTRQTVARLLQPGADDQSLYSAVMMATQAGGGSLDATAQVLARLGYTVKLSSSAGGTLRSLKHTFLTATRNTFINGEPAEWIIDPSFASAFAVACPTPRFAHILEAVPPVLVAPLPRLVRALLLLGAELARCFEKQGIPLPPWRHADAITTKYDAVSSVVVHGSGEASAAAAAGGPGPAAPQVAAAAAARKQQRDRQQLERVHVRLARLGVVSDLPAPLPPSTSPSSGGTPTTGADKGAVDSPRSVLEAADQGSASQRVVGFEAKAPDTAVQQRQLHDAAASTRPRFSQIGWPGAGFGPAPVA</sequence>
<dbReference type="Proteomes" id="UP000008141">
    <property type="component" value="Unassembled WGS sequence"/>
</dbReference>
<feature type="compositionally biased region" description="Low complexity" evidence="1">
    <location>
        <begin position="293"/>
        <end position="303"/>
    </location>
</feature>
<evidence type="ECO:0000256" key="1">
    <source>
        <dbReference type="SAM" id="MobiDB-lite"/>
    </source>
</evidence>
<evidence type="ECO:0000313" key="3">
    <source>
        <dbReference type="Proteomes" id="UP000008141"/>
    </source>
</evidence>
<dbReference type="GeneID" id="17358414"/>